<dbReference type="Gene3D" id="2.120.10.30">
    <property type="entry name" value="TolB, C-terminal domain"/>
    <property type="match status" value="1"/>
</dbReference>
<dbReference type="InterPro" id="IPR048031">
    <property type="entry name" value="ScyD/ScyE-like"/>
</dbReference>
<keyword evidence="3" id="KW-1185">Reference proteome</keyword>
<accession>A0ABT2JKK8</accession>
<dbReference type="Proteomes" id="UP001156389">
    <property type="component" value="Unassembled WGS sequence"/>
</dbReference>
<evidence type="ECO:0000313" key="2">
    <source>
        <dbReference type="EMBL" id="MCT2588419.1"/>
    </source>
</evidence>
<evidence type="ECO:0000256" key="1">
    <source>
        <dbReference type="SAM" id="SignalP"/>
    </source>
</evidence>
<gene>
    <name evidence="2" type="ORF">LHJ74_00400</name>
</gene>
<protein>
    <submittedName>
        <fullName evidence="2">ScyD/ScyE family protein</fullName>
    </submittedName>
</protein>
<evidence type="ECO:0000313" key="3">
    <source>
        <dbReference type="Proteomes" id="UP001156389"/>
    </source>
</evidence>
<sequence length="408" mass="42358">MSRLSRSWSGAILTAAAVGSVTVALLPGPVQAAPKPDTPKQGAATLEVIADNLHNPRGISVQRDGTILVAEAGLGKPGCEAGETCVGLTGSVYRVKGHRQGRVVEGLPSLAIGPENPQAPVQATGPNDVEGSGWGYRVLSGFSGSVESRAALGENAGKLGTFYKAGYGRHHRHSVLADLVEHETRLDPDWVLGRPPGREPSVLSNAWRFAKSDKGYLVTDAAANDLIGVSHRGGTTTEAIFPDKLIDAAAAPSAQERRLLSAVGGQQATAAEGEKVRVQAVPGGIVKGPDGAYYISEVAGLKPGASRIWRMEPGHRPEVFVEGLTAVTDLALDGKGSLVALTYTGGFTQDGPLPGALNKIDLDTKKVTEIPTDGKLQVSTGLAVGPRGEIYVTNNSTSAEGQLVRVRP</sequence>
<proteinExistence type="predicted"/>
<name>A0ABT2JKK8_9ACTN</name>
<dbReference type="NCBIfam" id="NF033206">
    <property type="entry name" value="ScyE_fam"/>
    <property type="match status" value="1"/>
</dbReference>
<feature type="chain" id="PRO_5046311625" evidence="1">
    <location>
        <begin position="33"/>
        <end position="408"/>
    </location>
</feature>
<dbReference type="SUPFAM" id="SSF101898">
    <property type="entry name" value="NHL repeat"/>
    <property type="match status" value="1"/>
</dbReference>
<organism evidence="2 3">
    <name type="scientific">Streptomyces gossypii</name>
    <dbReference type="NCBI Taxonomy" id="2883101"/>
    <lineage>
        <taxon>Bacteria</taxon>
        <taxon>Bacillati</taxon>
        <taxon>Actinomycetota</taxon>
        <taxon>Actinomycetes</taxon>
        <taxon>Kitasatosporales</taxon>
        <taxon>Streptomycetaceae</taxon>
        <taxon>Streptomyces</taxon>
    </lineage>
</organism>
<comment type="caution">
    <text evidence="2">The sequence shown here is derived from an EMBL/GenBank/DDBJ whole genome shotgun (WGS) entry which is preliminary data.</text>
</comment>
<dbReference type="InterPro" id="IPR011042">
    <property type="entry name" value="6-blade_b-propeller_TolB-like"/>
</dbReference>
<keyword evidence="1" id="KW-0732">Signal</keyword>
<dbReference type="EMBL" id="JAJAGO010000001">
    <property type="protein sequence ID" value="MCT2588419.1"/>
    <property type="molecule type" value="Genomic_DNA"/>
</dbReference>
<reference evidence="2 3" key="1">
    <citation type="submission" date="2021-10" db="EMBL/GenBank/DDBJ databases">
        <title>Streptomyces gossypii sp. nov., isolated from soil collected from cotton field.</title>
        <authorList>
            <person name="Ge X."/>
            <person name="Chen X."/>
            <person name="Liu W."/>
        </authorList>
    </citation>
    <scope>NUCLEOTIDE SEQUENCE [LARGE SCALE GENOMIC DNA]</scope>
    <source>
        <strain evidence="2 3">N2-109</strain>
    </source>
</reference>
<feature type="signal peptide" evidence="1">
    <location>
        <begin position="1"/>
        <end position="32"/>
    </location>
</feature>